<evidence type="ECO:0000256" key="3">
    <source>
        <dbReference type="ARBA" id="ARBA00008982"/>
    </source>
</evidence>
<feature type="binding site" evidence="12 13">
    <location>
        <begin position="28"/>
        <end position="30"/>
    </location>
    <ligand>
        <name>substrate</name>
    </ligand>
</feature>
<dbReference type="PROSITE" id="PS00111">
    <property type="entry name" value="PGLYCERATE_KINASE"/>
    <property type="match status" value="1"/>
</dbReference>
<keyword evidence="11 12" id="KW-0324">Glycolysis</keyword>
<evidence type="ECO:0000256" key="13">
    <source>
        <dbReference type="PIRSR" id="PIRSR000724-1"/>
    </source>
</evidence>
<comment type="subunit">
    <text evidence="4 12">Monomer.</text>
</comment>
<dbReference type="GO" id="GO:0005829">
    <property type="term" value="C:cytosol"/>
    <property type="evidence" value="ECO:0007669"/>
    <property type="project" value="TreeGrafter"/>
</dbReference>
<feature type="binding site" evidence="12">
    <location>
        <position position="126"/>
    </location>
    <ligand>
        <name>substrate</name>
    </ligand>
</feature>
<proteinExistence type="inferred from homology"/>
<comment type="pathway">
    <text evidence="2 12">Carbohydrate degradation; glycolysis; pyruvate from D-glyceraldehyde 3-phosphate: step 2/5.</text>
</comment>
<dbReference type="SUPFAM" id="SSF53748">
    <property type="entry name" value="Phosphoglycerate kinase"/>
    <property type="match status" value="1"/>
</dbReference>
<comment type="caution">
    <text evidence="16">The sequence shown here is derived from an EMBL/GenBank/DDBJ whole genome shotgun (WGS) entry which is preliminary data.</text>
</comment>
<keyword evidence="8 12" id="KW-0547">Nucleotide-binding</keyword>
<dbReference type="InterPro" id="IPR001576">
    <property type="entry name" value="Phosphoglycerate_kinase"/>
</dbReference>
<dbReference type="CDD" id="cd00318">
    <property type="entry name" value="Phosphoglycerate_kinase"/>
    <property type="match status" value="1"/>
</dbReference>
<dbReference type="EC" id="2.7.2.3" evidence="5 12"/>
<evidence type="ECO:0000256" key="12">
    <source>
        <dbReference type="HAMAP-Rule" id="MF_00145"/>
    </source>
</evidence>
<dbReference type="GO" id="GO:0006096">
    <property type="term" value="P:glycolytic process"/>
    <property type="evidence" value="ECO:0007669"/>
    <property type="project" value="UniProtKB-UniRule"/>
</dbReference>
<feature type="binding site" evidence="12 14">
    <location>
        <position position="209"/>
    </location>
    <ligand>
        <name>ATP</name>
        <dbReference type="ChEBI" id="CHEBI:30616"/>
    </ligand>
</feature>
<dbReference type="EMBL" id="DTHO01000072">
    <property type="protein sequence ID" value="HGH00133.1"/>
    <property type="molecule type" value="Genomic_DNA"/>
</dbReference>
<gene>
    <name evidence="12" type="primary">pgk</name>
    <name evidence="16" type="ORF">ENV75_06800</name>
</gene>
<name>A0A7C4AK94_9BACT</name>
<feature type="binding site" evidence="12">
    <location>
        <position position="300"/>
    </location>
    <ligand>
        <name>ATP</name>
        <dbReference type="ChEBI" id="CHEBI:30616"/>
    </ligand>
</feature>
<evidence type="ECO:0000313" key="16">
    <source>
        <dbReference type="EMBL" id="HGH00133.1"/>
    </source>
</evidence>
<evidence type="ECO:0000256" key="5">
    <source>
        <dbReference type="ARBA" id="ARBA00013061"/>
    </source>
</evidence>
<evidence type="ECO:0000256" key="7">
    <source>
        <dbReference type="ARBA" id="ARBA00022679"/>
    </source>
</evidence>
<comment type="subcellular location">
    <subcellularLocation>
        <location evidence="12">Cytoplasm</location>
    </subcellularLocation>
</comment>
<accession>A0A7C4AK94</accession>
<dbReference type="UniPathway" id="UPA00109">
    <property type="reaction ID" value="UER00185"/>
</dbReference>
<feature type="binding site" evidence="13">
    <location>
        <position position="159"/>
    </location>
    <ligand>
        <name>(2R)-3-phosphoglycerate</name>
        <dbReference type="ChEBI" id="CHEBI:58272"/>
    </ligand>
</feature>
<evidence type="ECO:0000256" key="11">
    <source>
        <dbReference type="ARBA" id="ARBA00023152"/>
    </source>
</evidence>
<feature type="binding site" evidence="12 14">
    <location>
        <position position="331"/>
    </location>
    <ligand>
        <name>ATP</name>
        <dbReference type="ChEBI" id="CHEBI:30616"/>
    </ligand>
</feature>
<feature type="binding site" evidence="12">
    <location>
        <position position="44"/>
    </location>
    <ligand>
        <name>substrate</name>
    </ligand>
</feature>
<keyword evidence="9 12" id="KW-0418">Kinase</keyword>
<dbReference type="FunFam" id="3.40.50.1260:FF:000003">
    <property type="entry name" value="Phosphoglycerate kinase"/>
    <property type="match status" value="1"/>
</dbReference>
<keyword evidence="7 12" id="KW-0808">Transferase</keyword>
<dbReference type="GO" id="GO:0006094">
    <property type="term" value="P:gluconeogenesis"/>
    <property type="evidence" value="ECO:0007669"/>
    <property type="project" value="TreeGrafter"/>
</dbReference>
<keyword evidence="12" id="KW-0963">Cytoplasm</keyword>
<feature type="binding site" evidence="12 13">
    <location>
        <begin position="67"/>
        <end position="70"/>
    </location>
    <ligand>
        <name>substrate</name>
    </ligand>
</feature>
<evidence type="ECO:0000256" key="14">
    <source>
        <dbReference type="PIRSR" id="PIRSR000724-2"/>
    </source>
</evidence>
<protein>
    <recommendedName>
        <fullName evidence="6 12">Phosphoglycerate kinase</fullName>
        <ecNumber evidence="5 12">2.7.2.3</ecNumber>
    </recommendedName>
</protein>
<reference evidence="16" key="1">
    <citation type="journal article" date="2020" name="mSystems">
        <title>Genome- and Community-Level Interaction Insights into Carbon Utilization and Element Cycling Functions of Hydrothermarchaeota in Hydrothermal Sediment.</title>
        <authorList>
            <person name="Zhou Z."/>
            <person name="Liu Y."/>
            <person name="Xu W."/>
            <person name="Pan J."/>
            <person name="Luo Z.H."/>
            <person name="Li M."/>
        </authorList>
    </citation>
    <scope>NUCLEOTIDE SEQUENCE [LARGE SCALE GENOMIC DNA]</scope>
    <source>
        <strain evidence="16">SpSt-788</strain>
    </source>
</reference>
<feature type="binding site" evidence="13">
    <location>
        <position position="44"/>
    </location>
    <ligand>
        <name>(2R)-3-phosphoglycerate</name>
        <dbReference type="ChEBI" id="CHEBI:58272"/>
    </ligand>
</feature>
<dbReference type="FunFam" id="3.40.50.1260:FF:000006">
    <property type="entry name" value="Phosphoglycerate kinase"/>
    <property type="match status" value="1"/>
</dbReference>
<keyword evidence="10 12" id="KW-0067">ATP-binding</keyword>
<dbReference type="Pfam" id="PF00162">
    <property type="entry name" value="PGK"/>
    <property type="match status" value="1"/>
</dbReference>
<dbReference type="GO" id="GO:0004618">
    <property type="term" value="F:phosphoglycerate kinase activity"/>
    <property type="evidence" value="ECO:0007669"/>
    <property type="project" value="UniProtKB-UniRule"/>
</dbReference>
<dbReference type="GO" id="GO:0043531">
    <property type="term" value="F:ADP binding"/>
    <property type="evidence" value="ECO:0007669"/>
    <property type="project" value="TreeGrafter"/>
</dbReference>
<evidence type="ECO:0000256" key="9">
    <source>
        <dbReference type="ARBA" id="ARBA00022777"/>
    </source>
</evidence>
<dbReference type="HAMAP" id="MF_00145">
    <property type="entry name" value="Phosphoglyc_kinase"/>
    <property type="match status" value="1"/>
</dbReference>
<dbReference type="InterPro" id="IPR015911">
    <property type="entry name" value="Phosphoglycerate_kinase_CS"/>
</dbReference>
<dbReference type="Gene3D" id="3.40.50.1260">
    <property type="entry name" value="Phosphoglycerate kinase, N-terminal domain"/>
    <property type="match status" value="2"/>
</dbReference>
<sequence>MTPFNNAFDKMTIEDLPLKGKRVFIRADFNVPLDANLMITDDRRIRSTLPTINYAIDEGAKVILASHLGRPKGKVDPKFSLAPVSRRLQRLLNKEVIFAQDCIGSQVEQLVAKMKQGDVMLLENLRFHIEEERNDEKFAKALASLADFYVNDAFGASHRAHASIVGVPKFLPSAAGFLLKKEIEYLKGTVESPIRPFVVILGGAKVGGKIGVLENLANKADKIIIGGGMAFTFIKAMGYEVGDSLVESDMIDFASKIMENLHQKKVKFYLPVDVVIAQSLDPGAETKIVPVQEIPPNWRGVDIGPASVKLFTEALHDAKTILWNGPMGIFEIDAFSRGTFAIARAVADSYAFTIVGGGDTDYAVHKAGVSDAISFISTGGGAALQLLEGKELPGLAVLPTKKD</sequence>
<dbReference type="PIRSF" id="PIRSF000724">
    <property type="entry name" value="Pgk"/>
    <property type="match status" value="1"/>
</dbReference>
<evidence type="ECO:0000256" key="15">
    <source>
        <dbReference type="RuleBase" id="RU000532"/>
    </source>
</evidence>
<evidence type="ECO:0000256" key="4">
    <source>
        <dbReference type="ARBA" id="ARBA00011245"/>
    </source>
</evidence>
<dbReference type="InterPro" id="IPR015824">
    <property type="entry name" value="Phosphoglycerate_kinase_N"/>
</dbReference>
<comment type="catalytic activity">
    <reaction evidence="1 12 15">
        <text>(2R)-3-phosphoglycerate + ATP = (2R)-3-phospho-glyceroyl phosphate + ADP</text>
        <dbReference type="Rhea" id="RHEA:14801"/>
        <dbReference type="ChEBI" id="CHEBI:30616"/>
        <dbReference type="ChEBI" id="CHEBI:57604"/>
        <dbReference type="ChEBI" id="CHEBI:58272"/>
        <dbReference type="ChEBI" id="CHEBI:456216"/>
        <dbReference type="EC" id="2.7.2.3"/>
    </reaction>
</comment>
<evidence type="ECO:0000256" key="8">
    <source>
        <dbReference type="ARBA" id="ARBA00022741"/>
    </source>
</evidence>
<dbReference type="InterPro" id="IPR036043">
    <property type="entry name" value="Phosphoglycerate_kinase_sf"/>
</dbReference>
<comment type="similarity">
    <text evidence="3 12 15">Belongs to the phosphoglycerate kinase family.</text>
</comment>
<dbReference type="AlphaFoldDB" id="A0A7C4AK94"/>
<evidence type="ECO:0000256" key="6">
    <source>
        <dbReference type="ARBA" id="ARBA00016471"/>
    </source>
</evidence>
<evidence type="ECO:0000256" key="2">
    <source>
        <dbReference type="ARBA" id="ARBA00004838"/>
    </source>
</evidence>
<dbReference type="PRINTS" id="PR00477">
    <property type="entry name" value="PHGLYCKINASE"/>
</dbReference>
<feature type="binding site" evidence="12 14">
    <location>
        <begin position="357"/>
        <end position="360"/>
    </location>
    <ligand>
        <name>ATP</name>
        <dbReference type="ChEBI" id="CHEBI:30616"/>
    </ligand>
</feature>
<evidence type="ECO:0000256" key="10">
    <source>
        <dbReference type="ARBA" id="ARBA00022840"/>
    </source>
</evidence>
<dbReference type="PANTHER" id="PTHR11406">
    <property type="entry name" value="PHOSPHOGLYCERATE KINASE"/>
    <property type="match status" value="1"/>
</dbReference>
<feature type="binding site" evidence="12">
    <location>
        <position position="159"/>
    </location>
    <ligand>
        <name>substrate</name>
    </ligand>
</feature>
<dbReference type="PANTHER" id="PTHR11406:SF23">
    <property type="entry name" value="PHOSPHOGLYCERATE KINASE 1, CHLOROPLASTIC-RELATED"/>
    <property type="match status" value="1"/>
</dbReference>
<dbReference type="GO" id="GO:0005524">
    <property type="term" value="F:ATP binding"/>
    <property type="evidence" value="ECO:0007669"/>
    <property type="project" value="UniProtKB-KW"/>
</dbReference>
<evidence type="ECO:0000256" key="1">
    <source>
        <dbReference type="ARBA" id="ARBA00000642"/>
    </source>
</evidence>
<organism evidence="16">
    <name type="scientific">Thermodesulfovibrio aggregans</name>
    <dbReference type="NCBI Taxonomy" id="86166"/>
    <lineage>
        <taxon>Bacteria</taxon>
        <taxon>Pseudomonadati</taxon>
        <taxon>Nitrospirota</taxon>
        <taxon>Thermodesulfovibrionia</taxon>
        <taxon>Thermodesulfovibrionales</taxon>
        <taxon>Thermodesulfovibrionaceae</taxon>
        <taxon>Thermodesulfovibrio</taxon>
    </lineage>
</organism>
<feature type="binding site" evidence="13">
    <location>
        <position position="126"/>
    </location>
    <ligand>
        <name>(2R)-3-phosphoglycerate</name>
        <dbReference type="ChEBI" id="CHEBI:58272"/>
    </ligand>
</feature>